<protein>
    <submittedName>
        <fullName evidence="1">Uncharacterized protein</fullName>
    </submittedName>
</protein>
<organism evidence="1">
    <name type="scientific">Siphoviridae sp. ctoMB99</name>
    <dbReference type="NCBI Taxonomy" id="2826459"/>
    <lineage>
        <taxon>Viruses</taxon>
        <taxon>Duplodnaviria</taxon>
        <taxon>Heunggongvirae</taxon>
        <taxon>Uroviricota</taxon>
        <taxon>Caudoviricetes</taxon>
    </lineage>
</organism>
<name>A0A8S5MZV7_9CAUD</name>
<accession>A0A8S5MZV7</accession>
<proteinExistence type="predicted"/>
<evidence type="ECO:0000313" key="1">
    <source>
        <dbReference type="EMBL" id="DAD87663.1"/>
    </source>
</evidence>
<reference evidence="1" key="1">
    <citation type="journal article" date="2021" name="Proc. Natl. Acad. Sci. U.S.A.">
        <title>A Catalog of Tens of Thousands of Viruses from Human Metagenomes Reveals Hidden Associations with Chronic Diseases.</title>
        <authorList>
            <person name="Tisza M.J."/>
            <person name="Buck C.B."/>
        </authorList>
    </citation>
    <scope>NUCLEOTIDE SEQUENCE</scope>
    <source>
        <strain evidence="1">CtoMB99</strain>
    </source>
</reference>
<dbReference type="EMBL" id="BK015023">
    <property type="protein sequence ID" value="DAD87663.1"/>
    <property type="molecule type" value="Genomic_DNA"/>
</dbReference>
<sequence length="49" mass="5925">MWCPDEDEQRFNELCNNSFVPPFPLWKIKQCVETCIRNQIIYFGEGKEK</sequence>